<dbReference type="InterPro" id="IPR002197">
    <property type="entry name" value="HTH_Fis"/>
</dbReference>
<evidence type="ECO:0000256" key="4">
    <source>
        <dbReference type="ARBA" id="ARBA00023163"/>
    </source>
</evidence>
<dbReference type="Proteomes" id="UP000293902">
    <property type="component" value="Chromosome"/>
</dbReference>
<reference evidence="9 10" key="1">
    <citation type="submission" date="2018-06" db="EMBL/GenBank/DDBJ databases">
        <title>Complete Genome Sequence of Desulfobacter hydrogenophilus (DSM3380).</title>
        <authorList>
            <person name="Marietou A."/>
            <person name="Schreiber L."/>
            <person name="Marshall I."/>
            <person name="Jorgensen B."/>
        </authorList>
    </citation>
    <scope>NUCLEOTIDE SEQUENCE [LARGE SCALE GENOMIC DNA]</scope>
    <source>
        <strain evidence="9 10">DSM 3380</strain>
    </source>
</reference>
<dbReference type="SUPFAM" id="SSF46689">
    <property type="entry name" value="Homeodomain-like"/>
    <property type="match status" value="1"/>
</dbReference>
<evidence type="ECO:0000256" key="2">
    <source>
        <dbReference type="ARBA" id="ARBA00022840"/>
    </source>
</evidence>
<keyword evidence="11" id="KW-1185">Reference proteome</keyword>
<dbReference type="InterPro" id="IPR027417">
    <property type="entry name" value="P-loop_NTPase"/>
</dbReference>
<evidence type="ECO:0000313" key="8">
    <source>
        <dbReference type="EMBL" id="QBH13937.1"/>
    </source>
</evidence>
<feature type="domain" description="PAS" evidence="6">
    <location>
        <begin position="1"/>
        <end position="58"/>
    </location>
</feature>
<dbReference type="SUPFAM" id="SSF55785">
    <property type="entry name" value="PYP-like sensor domain (PAS domain)"/>
    <property type="match status" value="1"/>
</dbReference>
<dbReference type="InterPro" id="IPR009057">
    <property type="entry name" value="Homeodomain-like_sf"/>
</dbReference>
<dbReference type="PANTHER" id="PTHR32071">
    <property type="entry name" value="TRANSCRIPTIONAL REGULATORY PROTEIN"/>
    <property type="match status" value="1"/>
</dbReference>
<dbReference type="PROSITE" id="PS00688">
    <property type="entry name" value="SIGMA54_INTERACT_3"/>
    <property type="match status" value="1"/>
</dbReference>
<evidence type="ECO:0000259" key="5">
    <source>
        <dbReference type="PROSITE" id="PS50045"/>
    </source>
</evidence>
<dbReference type="OrthoDB" id="5464420at2"/>
<dbReference type="GO" id="GO:0006355">
    <property type="term" value="P:regulation of DNA-templated transcription"/>
    <property type="evidence" value="ECO:0007669"/>
    <property type="project" value="InterPro"/>
</dbReference>
<sequence length="476" mass="53900">MLKYTPIAQFAIGLDHRVKVWNRACEVLTGVSAEDIIGTDHQWKIFYPRKRPILADLVVEQDYNKFLEIYGTKNPAESNIVPNAWEATDYFENFNGKPRYLYFLAAPVFDHEGNITGAVTTLQDVTLRKMQEEAMKRESEQLQQQYSLLRSSMGERFKFCNIIGKSQKMQEVYDVIVRAAACADSVVIHGESGVGKELVARAIHDSSERKNAPFLPVNCGAISESLLENEFFGHVKGAFTGAYNDKEGFLSHVQGGTLFLDEVGELSLNMQVKLLRAIEGGGYSPVGSNEVLYSDFRIVAASNLNLWDEVTKGRLRSDFFYRLYVIPVDIPPLRERKEDLALLADHFFSHMESPLHFDILPGKDIKALYNYHWPGNVRELQNVLRRYIALNSLDFMTLPENAPPEIPPEILSGIIDGRDSATDLPLTDAVGRFEKQLILSVLHITRWHRETAATKLGISRRTLYRKMMAHGLISTL</sequence>
<dbReference type="InterPro" id="IPR000014">
    <property type="entry name" value="PAS"/>
</dbReference>
<dbReference type="AlphaFoldDB" id="A0A328FGB1"/>
<evidence type="ECO:0000313" key="9">
    <source>
        <dbReference type="EMBL" id="RAM03664.1"/>
    </source>
</evidence>
<dbReference type="GO" id="GO:0005524">
    <property type="term" value="F:ATP binding"/>
    <property type="evidence" value="ECO:0007669"/>
    <property type="project" value="UniProtKB-KW"/>
</dbReference>
<gene>
    <name evidence="9" type="ORF">DO021_02565</name>
    <name evidence="8" type="ORF">EYB58_13990</name>
</gene>
<organism evidence="9 10">
    <name type="scientific">Desulfobacter hydrogenophilus</name>
    <dbReference type="NCBI Taxonomy" id="2291"/>
    <lineage>
        <taxon>Bacteria</taxon>
        <taxon>Pseudomonadati</taxon>
        <taxon>Thermodesulfobacteriota</taxon>
        <taxon>Desulfobacteria</taxon>
        <taxon>Desulfobacterales</taxon>
        <taxon>Desulfobacteraceae</taxon>
        <taxon>Desulfobacter</taxon>
    </lineage>
</organism>
<dbReference type="InterPro" id="IPR025662">
    <property type="entry name" value="Sigma_54_int_dom_ATP-bd_1"/>
</dbReference>
<keyword evidence="2" id="KW-0067">ATP-binding</keyword>
<dbReference type="Gene3D" id="3.40.50.300">
    <property type="entry name" value="P-loop containing nucleotide triphosphate hydrolases"/>
    <property type="match status" value="1"/>
</dbReference>
<dbReference type="PROSITE" id="PS50113">
    <property type="entry name" value="PAC"/>
    <property type="match status" value="1"/>
</dbReference>
<dbReference type="InterPro" id="IPR035965">
    <property type="entry name" value="PAS-like_dom_sf"/>
</dbReference>
<dbReference type="RefSeq" id="WP_111953437.1">
    <property type="nucleotide sequence ID" value="NZ_CP036313.1"/>
</dbReference>
<protein>
    <submittedName>
        <fullName evidence="8">PAS domain-containing protein</fullName>
    </submittedName>
    <submittedName>
        <fullName evidence="9">Sigma-54-dependent Fis family transcriptional regulator</fullName>
    </submittedName>
</protein>
<keyword evidence="1" id="KW-0547">Nucleotide-binding</keyword>
<accession>A0A328FGB1</accession>
<dbReference type="GO" id="GO:0043565">
    <property type="term" value="F:sequence-specific DNA binding"/>
    <property type="evidence" value="ECO:0007669"/>
    <property type="project" value="InterPro"/>
</dbReference>
<dbReference type="Gene3D" id="1.10.8.60">
    <property type="match status" value="1"/>
</dbReference>
<evidence type="ECO:0000313" key="10">
    <source>
        <dbReference type="Proteomes" id="UP000248798"/>
    </source>
</evidence>
<evidence type="ECO:0000256" key="3">
    <source>
        <dbReference type="ARBA" id="ARBA00023015"/>
    </source>
</evidence>
<dbReference type="Gene3D" id="3.30.450.20">
    <property type="entry name" value="PAS domain"/>
    <property type="match status" value="1"/>
</dbReference>
<dbReference type="Pfam" id="PF25601">
    <property type="entry name" value="AAA_lid_14"/>
    <property type="match status" value="1"/>
</dbReference>
<dbReference type="CDD" id="cd00009">
    <property type="entry name" value="AAA"/>
    <property type="match status" value="1"/>
</dbReference>
<feature type="domain" description="PAC" evidence="7">
    <location>
        <begin position="85"/>
        <end position="137"/>
    </location>
</feature>
<dbReference type="NCBIfam" id="TIGR00229">
    <property type="entry name" value="sensory_box"/>
    <property type="match status" value="1"/>
</dbReference>
<dbReference type="PANTHER" id="PTHR32071:SF122">
    <property type="entry name" value="SIGMA FACTOR"/>
    <property type="match status" value="1"/>
</dbReference>
<dbReference type="FunFam" id="3.40.50.300:FF:000006">
    <property type="entry name" value="DNA-binding transcriptional regulator NtrC"/>
    <property type="match status" value="1"/>
</dbReference>
<dbReference type="EMBL" id="QLNI01000003">
    <property type="protein sequence ID" value="RAM03664.1"/>
    <property type="molecule type" value="Genomic_DNA"/>
</dbReference>
<evidence type="ECO:0000259" key="6">
    <source>
        <dbReference type="PROSITE" id="PS50112"/>
    </source>
</evidence>
<reference evidence="8 11" key="2">
    <citation type="submission" date="2019-02" db="EMBL/GenBank/DDBJ databases">
        <title>Complete genome sequence of Desulfobacter hydrogenophilus AcRS1.</title>
        <authorList>
            <person name="Marietou A."/>
            <person name="Lund M.B."/>
            <person name="Marshall I.P.G."/>
            <person name="Schreiber L."/>
            <person name="Jorgensen B."/>
        </authorList>
    </citation>
    <scope>NUCLEOTIDE SEQUENCE [LARGE SCALE GENOMIC DNA]</scope>
    <source>
        <strain evidence="8 11">AcRS1</strain>
    </source>
</reference>
<dbReference type="PRINTS" id="PR01590">
    <property type="entry name" value="HTHFIS"/>
</dbReference>
<dbReference type="InterPro" id="IPR002078">
    <property type="entry name" value="Sigma_54_int"/>
</dbReference>
<dbReference type="SMART" id="SM00382">
    <property type="entry name" value="AAA"/>
    <property type="match status" value="1"/>
</dbReference>
<dbReference type="Gene3D" id="1.10.10.60">
    <property type="entry name" value="Homeodomain-like"/>
    <property type="match status" value="1"/>
</dbReference>
<evidence type="ECO:0000256" key="1">
    <source>
        <dbReference type="ARBA" id="ARBA00022741"/>
    </source>
</evidence>
<dbReference type="PROSITE" id="PS50045">
    <property type="entry name" value="SIGMA54_INTERACT_4"/>
    <property type="match status" value="1"/>
</dbReference>
<dbReference type="InterPro" id="IPR003593">
    <property type="entry name" value="AAA+_ATPase"/>
</dbReference>
<dbReference type="PROSITE" id="PS50112">
    <property type="entry name" value="PAS"/>
    <property type="match status" value="1"/>
</dbReference>
<keyword evidence="4" id="KW-0804">Transcription</keyword>
<dbReference type="Pfam" id="PF00158">
    <property type="entry name" value="Sigma54_activat"/>
    <property type="match status" value="1"/>
</dbReference>
<dbReference type="Pfam" id="PF13426">
    <property type="entry name" value="PAS_9"/>
    <property type="match status" value="1"/>
</dbReference>
<dbReference type="EMBL" id="CP036313">
    <property type="protein sequence ID" value="QBH13937.1"/>
    <property type="molecule type" value="Genomic_DNA"/>
</dbReference>
<dbReference type="SUPFAM" id="SSF52540">
    <property type="entry name" value="P-loop containing nucleoside triphosphate hydrolases"/>
    <property type="match status" value="1"/>
</dbReference>
<dbReference type="Pfam" id="PF02954">
    <property type="entry name" value="HTH_8"/>
    <property type="match status" value="1"/>
</dbReference>
<keyword evidence="3" id="KW-0805">Transcription regulation</keyword>
<dbReference type="CDD" id="cd00130">
    <property type="entry name" value="PAS"/>
    <property type="match status" value="1"/>
</dbReference>
<dbReference type="InterPro" id="IPR000700">
    <property type="entry name" value="PAS-assoc_C"/>
</dbReference>
<evidence type="ECO:0000313" key="11">
    <source>
        <dbReference type="Proteomes" id="UP000293902"/>
    </source>
</evidence>
<dbReference type="InterPro" id="IPR025944">
    <property type="entry name" value="Sigma_54_int_dom_CS"/>
</dbReference>
<name>A0A328FGB1_9BACT</name>
<proteinExistence type="predicted"/>
<evidence type="ECO:0000259" key="7">
    <source>
        <dbReference type="PROSITE" id="PS50113"/>
    </source>
</evidence>
<dbReference type="Proteomes" id="UP000248798">
    <property type="component" value="Unassembled WGS sequence"/>
</dbReference>
<dbReference type="InterPro" id="IPR058031">
    <property type="entry name" value="AAA_lid_NorR"/>
</dbReference>
<feature type="domain" description="Sigma-54 factor interaction" evidence="5">
    <location>
        <begin position="162"/>
        <end position="389"/>
    </location>
</feature>
<dbReference type="PROSITE" id="PS00675">
    <property type="entry name" value="SIGMA54_INTERACT_1"/>
    <property type="match status" value="1"/>
</dbReference>